<dbReference type="EMBL" id="JAMWBK010000007">
    <property type="protein sequence ID" value="KAJ8903475.1"/>
    <property type="molecule type" value="Genomic_DNA"/>
</dbReference>
<organism evidence="1 2">
    <name type="scientific">Rhodosorus marinus</name>
    <dbReference type="NCBI Taxonomy" id="101924"/>
    <lineage>
        <taxon>Eukaryota</taxon>
        <taxon>Rhodophyta</taxon>
        <taxon>Stylonematophyceae</taxon>
        <taxon>Stylonematales</taxon>
        <taxon>Stylonemataceae</taxon>
        <taxon>Rhodosorus</taxon>
    </lineage>
</organism>
<comment type="caution">
    <text evidence="1">The sequence shown here is derived from an EMBL/GenBank/DDBJ whole genome shotgun (WGS) entry which is preliminary data.</text>
</comment>
<gene>
    <name evidence="1" type="ORF">NDN08_004582</name>
</gene>
<name>A0AAV8ULN6_9RHOD</name>
<reference evidence="1 2" key="1">
    <citation type="journal article" date="2023" name="Nat. Commun.">
        <title>Origin of minicircular mitochondrial genomes in red algae.</title>
        <authorList>
            <person name="Lee Y."/>
            <person name="Cho C.H."/>
            <person name="Lee Y.M."/>
            <person name="Park S.I."/>
            <person name="Yang J.H."/>
            <person name="West J.A."/>
            <person name="Bhattacharya D."/>
            <person name="Yoon H.S."/>
        </authorList>
    </citation>
    <scope>NUCLEOTIDE SEQUENCE [LARGE SCALE GENOMIC DNA]</scope>
    <source>
        <strain evidence="1 2">CCMP1338</strain>
        <tissue evidence="1">Whole cell</tissue>
    </source>
</reference>
<accession>A0AAV8ULN6</accession>
<proteinExistence type="predicted"/>
<dbReference type="Proteomes" id="UP001157974">
    <property type="component" value="Unassembled WGS sequence"/>
</dbReference>
<evidence type="ECO:0000313" key="1">
    <source>
        <dbReference type="EMBL" id="KAJ8903475.1"/>
    </source>
</evidence>
<evidence type="ECO:0000313" key="2">
    <source>
        <dbReference type="Proteomes" id="UP001157974"/>
    </source>
</evidence>
<dbReference type="AlphaFoldDB" id="A0AAV8ULN6"/>
<protein>
    <submittedName>
        <fullName evidence="1">Uncharacterized protein</fullName>
    </submittedName>
</protein>
<keyword evidence="2" id="KW-1185">Reference proteome</keyword>
<sequence length="431" mass="48552">MASGADDRLEKLSTRSLLIPPPPLLIPTYEQRSASYSHYKIPVDVEKLRRIQIKLHNYGDWQDSSMKFLDEKGSSFMFHKAPKVKINTPSTAPQHIPAFLGSPETYYVGYLNQIKSQGIYAGVSYSSDDDANAQVVLEFNMEEHGVELRFGCYSEGSPCEQDKQKYKGHISDFVIKVFLTIAPHPNVAYKTRLNLAKVEVEWTPSADLFITANVNFSAMMDDLKADLESALFAALQKQFKKEWYKNSSSKGISDRLLLWIAQSYFKKAKNTSGLNEVPTLSEVTDWVKKKVNIVRYAHVGKKLVVWTRYPTWITKEYVKIDNFFAMHSQMNAICPYQFGFIGEISTGGPVLVSVYVELVGKGRKSAIKNVLFTTAKTGDLGYYPFLISGPPLSKTQGYARLVVQFVGVFGQLYTRKSGKYAVFMNGTCSDI</sequence>